<evidence type="ECO:0000259" key="7">
    <source>
        <dbReference type="Pfam" id="PF05425"/>
    </source>
</evidence>
<dbReference type="RefSeq" id="WP_343976540.1">
    <property type="nucleotide sequence ID" value="NZ_BAAAJG010000008.1"/>
</dbReference>
<sequence length="640" mass="66306">MVLWIGAALAIVVVVAVTPGSGTFPGVGLGLPDAGVAAIYGLPVVRVVAEIAGALTVGALLLATAIVPPQLSGYLDVSGYRSVRAATASAAIWAVAALLMMALTAAESLGRPLQDVLDPATLMAVVPLLPTAMGWLLTAALAVVVLIGCCTTLSWGWTSVLLGVAVLALLPVAATGHSAVGGSHDIATDSLMLHVVAAALWVGGLVAVLALAVSSDGRVAIALPRYSMVAGWCWALVAVSGVVNLIVRAPGAEQLLASRYGWLAVGKVAALLLLGGLGYAHRRRSLPLAARGDRTALLRLGGVEVLVMFATFGLAVGLGRTPPPRSAPASRSPTAELLGYELTKAPDAIRLLLGSRLDLVFTVLVTILFVTYLAGVRRVLHRADLWSPLRIAAWSSGCIIILLATSWGVGRYGAAMLSIGVASQVLLSLVAPFLLVLGAPLELARRALPARGVGGAPSPRGSVLWVLRRPLVRRLAEPVTGIGLFVGSQVLLYSSGLFAVLLQSQTGRLALDLFRLITGWMLAGVLLTRLPQRLPSRGTRLGLTALLLGAQTGIGAALLVRSTPVGEDFYRRLALPWVPDLLAEQRLAAIIWLLGQLALIVPLISWLRADPTLPSTRRSDVSNAGAIMDAPSTAGMDTSS</sequence>
<keyword evidence="4 6" id="KW-1133">Transmembrane helix</keyword>
<evidence type="ECO:0000256" key="2">
    <source>
        <dbReference type="ARBA" id="ARBA00022475"/>
    </source>
</evidence>
<evidence type="ECO:0000256" key="5">
    <source>
        <dbReference type="ARBA" id="ARBA00023136"/>
    </source>
</evidence>
<comment type="subcellular location">
    <subcellularLocation>
        <location evidence="1">Cell membrane</location>
        <topology evidence="1">Multi-pass membrane protein</topology>
    </subcellularLocation>
</comment>
<feature type="transmembrane region" description="Helical" evidence="6">
    <location>
        <begin position="359"/>
        <end position="379"/>
    </location>
</feature>
<feature type="transmembrane region" description="Helical" evidence="6">
    <location>
        <begin position="479"/>
        <end position="501"/>
    </location>
</feature>
<keyword evidence="3 6" id="KW-0812">Transmembrane</keyword>
<dbReference type="InterPro" id="IPR019108">
    <property type="entry name" value="Caa3_assmbl_CtaG-rel"/>
</dbReference>
<evidence type="ECO:0000256" key="3">
    <source>
        <dbReference type="ARBA" id="ARBA00022692"/>
    </source>
</evidence>
<gene>
    <name evidence="8" type="ORF">ACFSCY_11295</name>
</gene>
<feature type="transmembrane region" description="Helical" evidence="6">
    <location>
        <begin position="513"/>
        <end position="530"/>
    </location>
</feature>
<feature type="transmembrane region" description="Helical" evidence="6">
    <location>
        <begin position="126"/>
        <end position="148"/>
    </location>
</feature>
<feature type="transmembrane region" description="Helical" evidence="6">
    <location>
        <begin position="542"/>
        <end position="560"/>
    </location>
</feature>
<feature type="transmembrane region" description="Helical" evidence="6">
    <location>
        <begin position="415"/>
        <end position="437"/>
    </location>
</feature>
<feature type="transmembrane region" description="Helical" evidence="6">
    <location>
        <begin position="160"/>
        <end position="179"/>
    </location>
</feature>
<evidence type="ECO:0000313" key="9">
    <source>
        <dbReference type="Proteomes" id="UP001597145"/>
    </source>
</evidence>
<feature type="transmembrane region" description="Helical" evidence="6">
    <location>
        <begin position="587"/>
        <end position="609"/>
    </location>
</feature>
<protein>
    <submittedName>
        <fullName evidence="8">Cytochrome c oxidase assembly protein</fullName>
    </submittedName>
</protein>
<dbReference type="Proteomes" id="UP001597145">
    <property type="component" value="Unassembled WGS sequence"/>
</dbReference>
<dbReference type="EMBL" id="JBHUCP010000007">
    <property type="protein sequence ID" value="MFD1530028.1"/>
    <property type="molecule type" value="Genomic_DNA"/>
</dbReference>
<comment type="caution">
    <text evidence="8">The sequence shown here is derived from an EMBL/GenBank/DDBJ whole genome shotgun (WGS) entry which is preliminary data.</text>
</comment>
<dbReference type="Pfam" id="PF09678">
    <property type="entry name" value="Caa3_CtaG"/>
    <property type="match status" value="1"/>
</dbReference>
<accession>A0ABW4FH98</accession>
<evidence type="ECO:0000313" key="8">
    <source>
        <dbReference type="EMBL" id="MFD1530028.1"/>
    </source>
</evidence>
<evidence type="ECO:0000256" key="4">
    <source>
        <dbReference type="ARBA" id="ARBA00022989"/>
    </source>
</evidence>
<name>A0ABW4FH98_9PSEU</name>
<keyword evidence="9" id="KW-1185">Reference proteome</keyword>
<dbReference type="PANTHER" id="PTHR34820:SF4">
    <property type="entry name" value="INNER MEMBRANE PROTEIN YEBZ"/>
    <property type="match status" value="1"/>
</dbReference>
<evidence type="ECO:0000256" key="1">
    <source>
        <dbReference type="ARBA" id="ARBA00004651"/>
    </source>
</evidence>
<dbReference type="InterPro" id="IPR032694">
    <property type="entry name" value="CopC/D"/>
</dbReference>
<feature type="domain" description="Copper resistance protein D" evidence="7">
    <location>
        <begin position="222"/>
        <end position="318"/>
    </location>
</feature>
<feature type="transmembrane region" description="Helical" evidence="6">
    <location>
        <begin position="259"/>
        <end position="280"/>
    </location>
</feature>
<evidence type="ECO:0000256" key="6">
    <source>
        <dbReference type="SAM" id="Phobius"/>
    </source>
</evidence>
<keyword evidence="2" id="KW-1003">Cell membrane</keyword>
<dbReference type="InterPro" id="IPR008457">
    <property type="entry name" value="Cu-R_CopD_dom"/>
</dbReference>
<dbReference type="Pfam" id="PF05425">
    <property type="entry name" value="CopD"/>
    <property type="match status" value="1"/>
</dbReference>
<organism evidence="8 9">
    <name type="scientific">Pseudonocardia aurantiaca</name>
    <dbReference type="NCBI Taxonomy" id="75290"/>
    <lineage>
        <taxon>Bacteria</taxon>
        <taxon>Bacillati</taxon>
        <taxon>Actinomycetota</taxon>
        <taxon>Actinomycetes</taxon>
        <taxon>Pseudonocardiales</taxon>
        <taxon>Pseudonocardiaceae</taxon>
        <taxon>Pseudonocardia</taxon>
    </lineage>
</organism>
<reference evidence="9" key="1">
    <citation type="journal article" date="2019" name="Int. J. Syst. Evol. Microbiol.">
        <title>The Global Catalogue of Microorganisms (GCM) 10K type strain sequencing project: providing services to taxonomists for standard genome sequencing and annotation.</title>
        <authorList>
            <consortium name="The Broad Institute Genomics Platform"/>
            <consortium name="The Broad Institute Genome Sequencing Center for Infectious Disease"/>
            <person name="Wu L."/>
            <person name="Ma J."/>
        </authorList>
    </citation>
    <scope>NUCLEOTIDE SEQUENCE [LARGE SCALE GENOMIC DNA]</scope>
    <source>
        <strain evidence="9">JCM 12165</strain>
    </source>
</reference>
<feature type="transmembrane region" description="Helical" evidence="6">
    <location>
        <begin position="300"/>
        <end position="318"/>
    </location>
</feature>
<feature type="transmembrane region" description="Helical" evidence="6">
    <location>
        <begin position="391"/>
        <end position="409"/>
    </location>
</feature>
<feature type="transmembrane region" description="Helical" evidence="6">
    <location>
        <begin position="191"/>
        <end position="214"/>
    </location>
</feature>
<feature type="transmembrane region" description="Helical" evidence="6">
    <location>
        <begin position="226"/>
        <end position="247"/>
    </location>
</feature>
<feature type="transmembrane region" description="Helical" evidence="6">
    <location>
        <begin position="88"/>
        <end position="106"/>
    </location>
</feature>
<feature type="transmembrane region" description="Helical" evidence="6">
    <location>
        <begin position="40"/>
        <end position="67"/>
    </location>
</feature>
<keyword evidence="5 6" id="KW-0472">Membrane</keyword>
<dbReference type="PANTHER" id="PTHR34820">
    <property type="entry name" value="INNER MEMBRANE PROTEIN YEBZ"/>
    <property type="match status" value="1"/>
</dbReference>
<proteinExistence type="predicted"/>